<gene>
    <name evidence="2" type="ORF">SHKM778_23450</name>
</gene>
<dbReference type="EMBL" id="AP035768">
    <property type="protein sequence ID" value="BFO15957.1"/>
    <property type="molecule type" value="Genomic_DNA"/>
</dbReference>
<protein>
    <submittedName>
        <fullName evidence="2">Uncharacterized protein</fullName>
    </submittedName>
</protein>
<accession>A0AAT9HF14</accession>
<reference evidence="2" key="1">
    <citation type="submission" date="2024-06" db="EMBL/GenBank/DDBJ databases">
        <authorList>
            <consortium name="consrtm"/>
            <person name="Uemura M."/>
            <person name="Terahara T."/>
        </authorList>
    </citation>
    <scope>NUCLEOTIDE SEQUENCE</scope>
    <source>
        <strain evidence="2">KM77-8</strain>
    </source>
</reference>
<name>A0AAT9HF14_9ACTN</name>
<evidence type="ECO:0000313" key="2">
    <source>
        <dbReference type="EMBL" id="BFO15957.1"/>
    </source>
</evidence>
<feature type="region of interest" description="Disordered" evidence="1">
    <location>
        <begin position="29"/>
        <end position="48"/>
    </location>
</feature>
<dbReference type="AlphaFoldDB" id="A0AAT9HF14"/>
<evidence type="ECO:0000256" key="1">
    <source>
        <dbReference type="SAM" id="MobiDB-lite"/>
    </source>
</evidence>
<sequence length="60" mass="6440">MRCQRFLKGEDCLAFAWTGLVPARAAQKNGTAVSLPEPDPRRDGSGVSLPKTVWVMAGPV</sequence>
<organism evidence="2">
    <name type="scientific">Streptomyces haneummycinicus</name>
    <dbReference type="NCBI Taxonomy" id="3074435"/>
    <lineage>
        <taxon>Bacteria</taxon>
        <taxon>Bacillati</taxon>
        <taxon>Actinomycetota</taxon>
        <taxon>Actinomycetes</taxon>
        <taxon>Kitasatosporales</taxon>
        <taxon>Streptomycetaceae</taxon>
        <taxon>Streptomyces</taxon>
    </lineage>
</organism>
<proteinExistence type="predicted"/>
<reference evidence="2" key="2">
    <citation type="submission" date="2024-07" db="EMBL/GenBank/DDBJ databases">
        <title>Streptomyces haneummycinica sp. nov., a new antibiotic-producing actinobacterium isolated from marine sediment.</title>
        <authorList>
            <person name="Uemura M."/>
            <person name="Hamada M."/>
            <person name="Hirano S."/>
            <person name="Kobayashi K."/>
            <person name="Ohshiro T."/>
            <person name="Kobayashi T."/>
            <person name="Terahara T."/>
        </authorList>
    </citation>
    <scope>NUCLEOTIDE SEQUENCE</scope>
    <source>
        <strain evidence="2">KM77-8</strain>
    </source>
</reference>